<evidence type="ECO:0000259" key="4">
    <source>
        <dbReference type="PROSITE" id="PS50041"/>
    </source>
</evidence>
<dbReference type="Proteomes" id="UP001209878">
    <property type="component" value="Unassembled WGS sequence"/>
</dbReference>
<keyword evidence="6" id="KW-1185">Reference proteome</keyword>
<reference evidence="5" key="1">
    <citation type="journal article" date="2023" name="Mol. Biol. Evol.">
        <title>Third-Generation Sequencing Reveals the Adaptive Role of the Epigenome in Three Deep-Sea Polychaetes.</title>
        <authorList>
            <person name="Perez M."/>
            <person name="Aroh O."/>
            <person name="Sun Y."/>
            <person name="Lan Y."/>
            <person name="Juniper S.K."/>
            <person name="Young C.R."/>
            <person name="Angers B."/>
            <person name="Qian P.Y."/>
        </authorList>
    </citation>
    <scope>NUCLEOTIDE SEQUENCE</scope>
    <source>
        <strain evidence="5">R07B-5</strain>
    </source>
</reference>
<dbReference type="PROSITE" id="PS50041">
    <property type="entry name" value="C_TYPE_LECTIN_2"/>
    <property type="match status" value="5"/>
</dbReference>
<dbReference type="InterPro" id="IPR016186">
    <property type="entry name" value="C-type_lectin-like/link_sf"/>
</dbReference>
<protein>
    <recommendedName>
        <fullName evidence="4">C-type lectin domain-containing protein</fullName>
    </recommendedName>
</protein>
<evidence type="ECO:0000256" key="1">
    <source>
        <dbReference type="ARBA" id="ARBA00023157"/>
    </source>
</evidence>
<evidence type="ECO:0000256" key="3">
    <source>
        <dbReference type="SAM" id="Phobius"/>
    </source>
</evidence>
<feature type="transmembrane region" description="Helical" evidence="3">
    <location>
        <begin position="869"/>
        <end position="893"/>
    </location>
</feature>
<dbReference type="InterPro" id="IPR018378">
    <property type="entry name" value="C-type_lectin_CS"/>
</dbReference>
<dbReference type="EMBL" id="JAODUO010000239">
    <property type="protein sequence ID" value="KAK2185386.1"/>
    <property type="molecule type" value="Genomic_DNA"/>
</dbReference>
<feature type="domain" description="C-type lectin" evidence="4">
    <location>
        <begin position="26"/>
        <end position="107"/>
    </location>
</feature>
<name>A0AAD9NZK1_RIDPI</name>
<comment type="caution">
    <text evidence="5">The sequence shown here is derived from an EMBL/GenBank/DDBJ whole genome shotgun (WGS) entry which is preliminary data.</text>
</comment>
<dbReference type="PROSITE" id="PS00615">
    <property type="entry name" value="C_TYPE_LECTIN_1"/>
    <property type="match status" value="2"/>
</dbReference>
<dbReference type="InterPro" id="IPR050111">
    <property type="entry name" value="C-type_lectin/snaclec_domain"/>
</dbReference>
<keyword evidence="1" id="KW-1015">Disulfide bond</keyword>
<dbReference type="InterPro" id="IPR001304">
    <property type="entry name" value="C-type_lectin-like"/>
</dbReference>
<dbReference type="Gene3D" id="3.10.100.10">
    <property type="entry name" value="Mannose-Binding Protein A, subunit A"/>
    <property type="match status" value="5"/>
</dbReference>
<dbReference type="InterPro" id="IPR016187">
    <property type="entry name" value="CTDL_fold"/>
</dbReference>
<dbReference type="PANTHER" id="PTHR22803">
    <property type="entry name" value="MANNOSE, PHOSPHOLIPASE, LECTIN RECEPTOR RELATED"/>
    <property type="match status" value="1"/>
</dbReference>
<keyword evidence="3" id="KW-1133">Transmembrane helix</keyword>
<dbReference type="SMART" id="SM00034">
    <property type="entry name" value="CLECT"/>
    <property type="match status" value="5"/>
</dbReference>
<evidence type="ECO:0000313" key="5">
    <source>
        <dbReference type="EMBL" id="KAK2185386.1"/>
    </source>
</evidence>
<sequence length="947" mass="105035">MLPYRLCQALILVTVSDDCTAPWVEFSGSCYYMSNDEYQTEMTWMDARASCMRQGADLLNQSSYEGRMWMGLNQRDDRQHYKWSDGAETDFRDWSIDQPVRNGRMQCGCLTSRPSQFRRLEGVSTISGLLKTPSDAKPPKTFKFGFRYDPYGGADWCERQCDQQSGCDSYTFMNPLMNNVTWMAECVGRSNFTNLQVDDIEATSGIRQTQPAGAWFSANCGSQLGFVCKKPKGSDVPVTVTPTAPVAGYCPSGYFSVSGNKCFKLVHGLGAERRDWAGALEVCRSGPGHNPDLASISSELENAAITARLDGYAIGLWLGLHRTNDWWTWTDNTAVDFTKWAPGEPSRNTGDCTEMWTYPGPGGTWNNVFCTKQRGYVCQTYKDPISPVMTPPSTTLNRCPDGYVNRHGEACYRLLPQPATWIEASRQCQSDGAHLVSIHSASENAAIFLMVGGPLWIGLKQDNGEYKWTDGWPDDYTNWEVDEPGASGDGCIAMNPAGKWTDSTCNMQRAAVCKKTTALPPTTPTTAPGQCPSSGRWEEFGGHCYYFSRFYEMTASWQKAQLRCSQLGAHHYSVSLASIHSSAEQNFIYGTWNRRYYTSRHRGLWVGLRSQNNDATLQWTDSSPLQFTHWAPDEPSRGGGLEPAKQCMMLHTRSWPGLWRLQQCDKEGGYVCKTEKLPPPTTPTIPPEVPGDCPSGGADWQSYGAYCYAFKVSFHMSWEDAQEECIKHGGPMTSLVSIRNSAENLFVWQKVREIAATEPLTTAVWIGLKKDRYDKPWEWRDGTKVELLNWAEEEPEDDPEMHCGGMWTNTGEWHNNKCHRAHGYVCKVAKVLHSTTTLTPPVTSSTTPSGHTVSTTPTSRGATGLPTSAIVGIVFGVIAGLLCIGVVVFIVVVKLNVIPSVKLPTVSFHNPNYERHVDEPVEAKVSGNDVVVAAAVTSGDVAVIDVK</sequence>
<feature type="domain" description="C-type lectin" evidence="4">
    <location>
        <begin position="540"/>
        <end position="673"/>
    </location>
</feature>
<evidence type="ECO:0000256" key="2">
    <source>
        <dbReference type="SAM" id="MobiDB-lite"/>
    </source>
</evidence>
<feature type="region of interest" description="Disordered" evidence="2">
    <location>
        <begin position="837"/>
        <end position="861"/>
    </location>
</feature>
<dbReference type="SUPFAM" id="SSF56436">
    <property type="entry name" value="C-type lectin-like"/>
    <property type="match status" value="5"/>
</dbReference>
<feature type="domain" description="C-type lectin" evidence="4">
    <location>
        <begin position="703"/>
        <end position="827"/>
    </location>
</feature>
<feature type="domain" description="C-type lectin" evidence="4">
    <location>
        <begin position="258"/>
        <end position="379"/>
    </location>
</feature>
<organism evidence="5 6">
    <name type="scientific">Ridgeia piscesae</name>
    <name type="common">Tubeworm</name>
    <dbReference type="NCBI Taxonomy" id="27915"/>
    <lineage>
        <taxon>Eukaryota</taxon>
        <taxon>Metazoa</taxon>
        <taxon>Spiralia</taxon>
        <taxon>Lophotrochozoa</taxon>
        <taxon>Annelida</taxon>
        <taxon>Polychaeta</taxon>
        <taxon>Sedentaria</taxon>
        <taxon>Canalipalpata</taxon>
        <taxon>Sabellida</taxon>
        <taxon>Siboglinidae</taxon>
        <taxon>Ridgeia</taxon>
    </lineage>
</organism>
<dbReference type="AlphaFoldDB" id="A0AAD9NZK1"/>
<feature type="domain" description="C-type lectin" evidence="4">
    <location>
        <begin position="407"/>
        <end position="514"/>
    </location>
</feature>
<dbReference type="Pfam" id="PF00059">
    <property type="entry name" value="Lectin_C"/>
    <property type="match status" value="4"/>
</dbReference>
<dbReference type="CDD" id="cd00037">
    <property type="entry name" value="CLECT"/>
    <property type="match status" value="4"/>
</dbReference>
<evidence type="ECO:0000313" key="6">
    <source>
        <dbReference type="Proteomes" id="UP001209878"/>
    </source>
</evidence>
<gene>
    <name evidence="5" type="ORF">NP493_239g11075</name>
</gene>
<proteinExistence type="predicted"/>
<keyword evidence="3" id="KW-0812">Transmembrane</keyword>
<keyword evidence="3" id="KW-0472">Membrane</keyword>
<accession>A0AAD9NZK1</accession>
<feature type="compositionally biased region" description="Low complexity" evidence="2">
    <location>
        <begin position="837"/>
        <end position="859"/>
    </location>
</feature>